<gene>
    <name evidence="1" type="ORF">E6Q11_05190</name>
</gene>
<dbReference type="AlphaFoldDB" id="A0A5C7J3Y0"/>
<evidence type="ECO:0000313" key="1">
    <source>
        <dbReference type="EMBL" id="TXG76197.1"/>
    </source>
</evidence>
<reference evidence="1 2" key="1">
    <citation type="submission" date="2018-09" db="EMBL/GenBank/DDBJ databases">
        <title>Metagenome Assembled Genomes from an Advanced Water Purification Facility.</title>
        <authorList>
            <person name="Stamps B.W."/>
            <person name="Spear J.R."/>
        </authorList>
    </citation>
    <scope>NUCLEOTIDE SEQUENCE [LARGE SCALE GENOMIC DNA]</scope>
    <source>
        <strain evidence="1">Bin_63_2</strain>
    </source>
</reference>
<dbReference type="Proteomes" id="UP000321026">
    <property type="component" value="Unassembled WGS sequence"/>
</dbReference>
<proteinExistence type="predicted"/>
<protein>
    <submittedName>
        <fullName evidence="1">Uncharacterized protein</fullName>
    </submittedName>
</protein>
<evidence type="ECO:0000313" key="2">
    <source>
        <dbReference type="Proteomes" id="UP000321026"/>
    </source>
</evidence>
<sequence length="71" mass="8535">MREYRKIMDTMRVTRPRNIDRRGKDYWENKQRAIDAVNACRNLTDLFGDEFYLKYRDLATVYIGSPPEDAD</sequence>
<organism evidence="1 2">
    <name type="scientific">Candidatus Dojkabacteria bacterium</name>
    <dbReference type="NCBI Taxonomy" id="2099670"/>
    <lineage>
        <taxon>Bacteria</taxon>
        <taxon>Candidatus Dojkabacteria</taxon>
    </lineage>
</organism>
<accession>A0A5C7J3Y0</accession>
<dbReference type="EMBL" id="SSDS01000081">
    <property type="protein sequence ID" value="TXG76197.1"/>
    <property type="molecule type" value="Genomic_DNA"/>
</dbReference>
<comment type="caution">
    <text evidence="1">The sequence shown here is derived from an EMBL/GenBank/DDBJ whole genome shotgun (WGS) entry which is preliminary data.</text>
</comment>
<name>A0A5C7J3Y0_9BACT</name>